<dbReference type="EMBL" id="JAAIUW010000013">
    <property type="protein sequence ID" value="KAF7801563.1"/>
    <property type="molecule type" value="Genomic_DNA"/>
</dbReference>
<evidence type="ECO:0000313" key="3">
    <source>
        <dbReference type="Proteomes" id="UP000634136"/>
    </source>
</evidence>
<accession>A0A834SDN5</accession>
<sequence>MMNNLAESIKAVFKGVRELPIIGLVKATYYRLNTYFIKHSRMYEAQLRADPLYSAKVYDHLNKVADVVSGCRVVRFDQAETSFEEGSDDSSLKVLPGGTGEYVEGPHENWEKLPPKSPPNENCHQRESPRKASVGEPSMESDLMPISETMSGNLQFLLSRVGRHWFTYGYGITSHGWLPNICLTRTFTLMTTVGEVE</sequence>
<proteinExistence type="predicted"/>
<dbReference type="AlphaFoldDB" id="A0A834SDN5"/>
<dbReference type="Proteomes" id="UP000634136">
    <property type="component" value="Unassembled WGS sequence"/>
</dbReference>
<comment type="caution">
    <text evidence="2">The sequence shown here is derived from an EMBL/GenBank/DDBJ whole genome shotgun (WGS) entry which is preliminary data.</text>
</comment>
<feature type="compositionally biased region" description="Basic and acidic residues" evidence="1">
    <location>
        <begin position="104"/>
        <end position="114"/>
    </location>
</feature>
<organism evidence="2 3">
    <name type="scientific">Senna tora</name>
    <dbReference type="NCBI Taxonomy" id="362788"/>
    <lineage>
        <taxon>Eukaryota</taxon>
        <taxon>Viridiplantae</taxon>
        <taxon>Streptophyta</taxon>
        <taxon>Embryophyta</taxon>
        <taxon>Tracheophyta</taxon>
        <taxon>Spermatophyta</taxon>
        <taxon>Magnoliopsida</taxon>
        <taxon>eudicotyledons</taxon>
        <taxon>Gunneridae</taxon>
        <taxon>Pentapetalae</taxon>
        <taxon>rosids</taxon>
        <taxon>fabids</taxon>
        <taxon>Fabales</taxon>
        <taxon>Fabaceae</taxon>
        <taxon>Caesalpinioideae</taxon>
        <taxon>Cassia clade</taxon>
        <taxon>Senna</taxon>
    </lineage>
</organism>
<gene>
    <name evidence="2" type="ORF">G2W53_040674</name>
</gene>
<dbReference type="OrthoDB" id="1426028at2759"/>
<keyword evidence="3" id="KW-1185">Reference proteome</keyword>
<evidence type="ECO:0000256" key="1">
    <source>
        <dbReference type="SAM" id="MobiDB-lite"/>
    </source>
</evidence>
<protein>
    <submittedName>
        <fullName evidence="2">Uncharacterized protein</fullName>
    </submittedName>
</protein>
<feature type="region of interest" description="Disordered" evidence="1">
    <location>
        <begin position="104"/>
        <end position="140"/>
    </location>
</feature>
<reference evidence="2" key="1">
    <citation type="submission" date="2020-09" db="EMBL/GenBank/DDBJ databases">
        <title>Genome-Enabled Discovery of Anthraquinone Biosynthesis in Senna tora.</title>
        <authorList>
            <person name="Kang S.-H."/>
            <person name="Pandey R.P."/>
            <person name="Lee C.-M."/>
            <person name="Sim J.-S."/>
            <person name="Jeong J.-T."/>
            <person name="Choi B.-S."/>
            <person name="Jung M."/>
            <person name="Ginzburg D."/>
            <person name="Zhao K."/>
            <person name="Won S.Y."/>
            <person name="Oh T.-J."/>
            <person name="Yu Y."/>
            <person name="Kim N.-H."/>
            <person name="Lee O.R."/>
            <person name="Lee T.-H."/>
            <person name="Bashyal P."/>
            <person name="Kim T.-S."/>
            <person name="Lee W.-H."/>
            <person name="Kawkins C."/>
            <person name="Kim C.-K."/>
            <person name="Kim J.S."/>
            <person name="Ahn B.O."/>
            <person name="Rhee S.Y."/>
            <person name="Sohng J.K."/>
        </authorList>
    </citation>
    <scope>NUCLEOTIDE SEQUENCE</scope>
    <source>
        <tissue evidence="2">Leaf</tissue>
    </source>
</reference>
<name>A0A834SDN5_9FABA</name>
<evidence type="ECO:0000313" key="2">
    <source>
        <dbReference type="EMBL" id="KAF7801563.1"/>
    </source>
</evidence>